<keyword evidence="1" id="KW-0812">Transmembrane</keyword>
<organism evidence="2 3">
    <name type="scientific">Intrasporangium calvum (strain ATCC 23552 / DSM 43043 / JCM 3097 / NBRC 12989 / NCIMB 10167 / NRRL B-3866 / 7 KIP)</name>
    <dbReference type="NCBI Taxonomy" id="710696"/>
    <lineage>
        <taxon>Bacteria</taxon>
        <taxon>Bacillati</taxon>
        <taxon>Actinomycetota</taxon>
        <taxon>Actinomycetes</taxon>
        <taxon>Micrococcales</taxon>
        <taxon>Intrasporangiaceae</taxon>
        <taxon>Intrasporangium</taxon>
    </lineage>
</organism>
<keyword evidence="1" id="KW-0472">Membrane</keyword>
<proteinExistence type="predicted"/>
<feature type="transmembrane region" description="Helical" evidence="1">
    <location>
        <begin position="20"/>
        <end position="43"/>
    </location>
</feature>
<evidence type="ECO:0000313" key="3">
    <source>
        <dbReference type="Proteomes" id="UP000008914"/>
    </source>
</evidence>
<evidence type="ECO:0000256" key="1">
    <source>
        <dbReference type="SAM" id="Phobius"/>
    </source>
</evidence>
<name>E6SCZ6_INTC7</name>
<keyword evidence="1" id="KW-1133">Transmembrane helix</keyword>
<sequence>MLAAAFILLPLADHLPDRALAIYVGVLLVAMAAWFVWGIVAIVRHAMEGRKEVREWKATRDRRGRATEPDTRS</sequence>
<dbReference type="KEGG" id="ica:Intca_2074"/>
<dbReference type="Proteomes" id="UP000008914">
    <property type="component" value="Chromosome"/>
</dbReference>
<dbReference type="HOGENOM" id="CLU_2699754_0_0_11"/>
<evidence type="ECO:0000313" key="2">
    <source>
        <dbReference type="EMBL" id="ADU48584.1"/>
    </source>
</evidence>
<dbReference type="EMBL" id="CP002343">
    <property type="protein sequence ID" value="ADU48584.1"/>
    <property type="molecule type" value="Genomic_DNA"/>
</dbReference>
<dbReference type="AlphaFoldDB" id="E6SCZ6"/>
<keyword evidence="3" id="KW-1185">Reference proteome</keyword>
<accession>E6SCZ6</accession>
<gene>
    <name evidence="2" type="ordered locus">Intca_2074</name>
</gene>
<reference evidence="2 3" key="1">
    <citation type="journal article" date="2010" name="Stand. Genomic Sci.">
        <title>Complete genome sequence of Intrasporangium calvum type strain (7 KIP).</title>
        <authorList>
            <person name="Del Rio T.G."/>
            <person name="Chertkov O."/>
            <person name="Yasawong M."/>
            <person name="Lucas S."/>
            <person name="Deshpande S."/>
            <person name="Cheng J.F."/>
            <person name="Detter C."/>
            <person name="Tapia R."/>
            <person name="Han C."/>
            <person name="Goodwin L."/>
            <person name="Pitluck S."/>
            <person name="Liolios K."/>
            <person name="Ivanova N."/>
            <person name="Mavromatis K."/>
            <person name="Pati A."/>
            <person name="Chen A."/>
            <person name="Palaniappan K."/>
            <person name="Land M."/>
            <person name="Hauser L."/>
            <person name="Chang Y.J."/>
            <person name="Jeffries C.D."/>
            <person name="Rohde M."/>
            <person name="Pukall R."/>
            <person name="Sikorski J."/>
            <person name="Goker M."/>
            <person name="Woyke T."/>
            <person name="Bristow J."/>
            <person name="Eisen J.A."/>
            <person name="Markowitz V."/>
            <person name="Hugenholtz P."/>
            <person name="Kyrpides N.C."/>
            <person name="Klenk H.P."/>
            <person name="Lapidus A."/>
        </authorList>
    </citation>
    <scope>NUCLEOTIDE SEQUENCE [LARGE SCALE GENOMIC DNA]</scope>
    <source>
        <strain evidence="3">ATCC 23552 / DSM 43043 / JCM 3097 / NBRC 12989 / 7 KIP</strain>
    </source>
</reference>
<protein>
    <submittedName>
        <fullName evidence="2">Uncharacterized protein</fullName>
    </submittedName>
</protein>